<keyword evidence="4 12" id="KW-0326">Glycosidase</keyword>
<dbReference type="PROSITE" id="PS51257">
    <property type="entry name" value="PROKAR_LIPOPROTEIN"/>
    <property type="match status" value="1"/>
</dbReference>
<dbReference type="InterPro" id="IPR013784">
    <property type="entry name" value="Carb-bd-like_fold"/>
</dbReference>
<dbReference type="KEGG" id="vta:A0716"/>
<dbReference type="InterPro" id="IPR017853">
    <property type="entry name" value="GH"/>
</dbReference>
<organism evidence="12 13">
    <name type="scientific">Vibrio tapetis subsp. tapetis</name>
    <dbReference type="NCBI Taxonomy" id="1671868"/>
    <lineage>
        <taxon>Bacteria</taxon>
        <taxon>Pseudomonadati</taxon>
        <taxon>Pseudomonadota</taxon>
        <taxon>Gammaproteobacteria</taxon>
        <taxon>Vibrionales</taxon>
        <taxon>Vibrionaceae</taxon>
        <taxon>Vibrio</taxon>
    </lineage>
</organism>
<evidence type="ECO:0000259" key="10">
    <source>
        <dbReference type="Pfam" id="PF17967"/>
    </source>
</evidence>
<dbReference type="Proteomes" id="UP000235828">
    <property type="component" value="Chromosome A"/>
</dbReference>
<dbReference type="GO" id="GO:0030246">
    <property type="term" value="F:carbohydrate binding"/>
    <property type="evidence" value="ECO:0007669"/>
    <property type="project" value="InterPro"/>
</dbReference>
<dbReference type="GO" id="GO:0005975">
    <property type="term" value="P:carbohydrate metabolic process"/>
    <property type="evidence" value="ECO:0007669"/>
    <property type="project" value="InterPro"/>
</dbReference>
<keyword evidence="13" id="KW-1185">Reference proteome</keyword>
<dbReference type="SUPFAM" id="SSF51445">
    <property type="entry name" value="(Trans)glycosidases"/>
    <property type="match status" value="1"/>
</dbReference>
<feature type="domain" description="Pullulanase carbohydrate-binding module 41" evidence="8">
    <location>
        <begin position="221"/>
        <end position="304"/>
    </location>
</feature>
<dbReference type="InterPro" id="IPR011839">
    <property type="entry name" value="Pullul_strch"/>
</dbReference>
<dbReference type="InterPro" id="IPR024561">
    <property type="entry name" value="Pullul_strch_C"/>
</dbReference>
<feature type="signal peptide" evidence="6">
    <location>
        <begin position="1"/>
        <end position="28"/>
    </location>
</feature>
<dbReference type="NCBIfam" id="TIGR02103">
    <property type="entry name" value="pullul_strch"/>
    <property type="match status" value="1"/>
</dbReference>
<dbReference type="InterPro" id="IPR041111">
    <property type="entry name" value="Pullulanase_Ins"/>
</dbReference>
<keyword evidence="2 6" id="KW-0732">Signal</keyword>
<dbReference type="RefSeq" id="WP_102521497.1">
    <property type="nucleotide sequence ID" value="NZ_LT960611.1"/>
</dbReference>
<dbReference type="Gene3D" id="2.60.40.3620">
    <property type="match status" value="1"/>
</dbReference>
<keyword evidence="3 12" id="KW-0378">Hydrolase</keyword>
<dbReference type="SUPFAM" id="SSF51011">
    <property type="entry name" value="Glycosyl hydrolase domain"/>
    <property type="match status" value="1"/>
</dbReference>
<dbReference type="Gene3D" id="3.20.20.80">
    <property type="entry name" value="Glycosidases"/>
    <property type="match status" value="1"/>
</dbReference>
<evidence type="ECO:0000313" key="12">
    <source>
        <dbReference type="EMBL" id="SON48695.1"/>
    </source>
</evidence>
<dbReference type="Gene3D" id="2.60.40.10">
    <property type="entry name" value="Immunoglobulins"/>
    <property type="match status" value="1"/>
</dbReference>
<dbReference type="InterPro" id="IPR014756">
    <property type="entry name" value="Ig_E-set"/>
</dbReference>
<reference evidence="12 13" key="1">
    <citation type="submission" date="2017-10" db="EMBL/GenBank/DDBJ databases">
        <authorList>
            <person name="Banno H."/>
            <person name="Chua N.-H."/>
        </authorList>
    </citation>
    <scope>NUCLEOTIDE SEQUENCE [LARGE SCALE GENOMIC DNA]</scope>
    <source>
        <strain evidence="12">Vibrio tapetis CECT4600</strain>
    </source>
</reference>
<evidence type="ECO:0000256" key="2">
    <source>
        <dbReference type="ARBA" id="ARBA00022729"/>
    </source>
</evidence>
<feature type="domain" description="Pullulanase N2" evidence="10">
    <location>
        <begin position="341"/>
        <end position="452"/>
    </location>
</feature>
<dbReference type="CDD" id="cd02860">
    <property type="entry name" value="E_set_Pullulanase"/>
    <property type="match status" value="1"/>
</dbReference>
<evidence type="ECO:0000259" key="9">
    <source>
        <dbReference type="Pfam" id="PF11852"/>
    </source>
</evidence>
<evidence type="ECO:0000313" key="13">
    <source>
        <dbReference type="Proteomes" id="UP000235828"/>
    </source>
</evidence>
<feature type="domain" description="Pullulanase Ins" evidence="11">
    <location>
        <begin position="646"/>
        <end position="719"/>
    </location>
</feature>
<evidence type="ECO:0000259" key="7">
    <source>
        <dbReference type="Pfam" id="PF02922"/>
    </source>
</evidence>
<dbReference type="SUPFAM" id="SSF49452">
    <property type="entry name" value="Starch-binding domain-like"/>
    <property type="match status" value="1"/>
</dbReference>
<accession>A0A2N8Z9V1</accession>
<dbReference type="OrthoDB" id="3236218at2"/>
<feature type="domain" description="Glycoside hydrolase family 13 N-terminal" evidence="7">
    <location>
        <begin position="463"/>
        <end position="548"/>
    </location>
</feature>
<evidence type="ECO:0000259" key="11">
    <source>
        <dbReference type="Pfam" id="PF18494"/>
    </source>
</evidence>
<dbReference type="InterPro" id="IPR013783">
    <property type="entry name" value="Ig-like_fold"/>
</dbReference>
<dbReference type="EC" id="3.2.1.41" evidence="12"/>
<evidence type="ECO:0000256" key="3">
    <source>
        <dbReference type="ARBA" id="ARBA00022801"/>
    </source>
</evidence>
<dbReference type="Pfam" id="PF18494">
    <property type="entry name" value="Pullulanase_Ins"/>
    <property type="match status" value="1"/>
</dbReference>
<dbReference type="Pfam" id="PF02922">
    <property type="entry name" value="CBM_48"/>
    <property type="match status" value="1"/>
</dbReference>
<protein>
    <submittedName>
        <fullName evidence="12">Pullulanase</fullName>
        <ecNumber evidence="12">3.2.1.41</ecNumber>
    </submittedName>
</protein>
<dbReference type="InterPro" id="IPR005323">
    <property type="entry name" value="CBM41_pullulanase"/>
</dbReference>
<dbReference type="EMBL" id="LT960611">
    <property type="protein sequence ID" value="SON48695.1"/>
    <property type="molecule type" value="Genomic_DNA"/>
</dbReference>
<evidence type="ECO:0000256" key="6">
    <source>
        <dbReference type="SAM" id="SignalP"/>
    </source>
</evidence>
<dbReference type="Gene3D" id="2.60.40.1180">
    <property type="entry name" value="Golgi alpha-mannosidase II"/>
    <property type="match status" value="1"/>
</dbReference>
<evidence type="ECO:0000256" key="1">
    <source>
        <dbReference type="ARBA" id="ARBA00008061"/>
    </source>
</evidence>
<dbReference type="Gene3D" id="2.60.40.1130">
    <property type="entry name" value="Rab geranylgeranyltransferase alpha-subunit, insert domain"/>
    <property type="match status" value="1"/>
</dbReference>
<dbReference type="InterPro" id="IPR004193">
    <property type="entry name" value="Glyco_hydro_13_N"/>
</dbReference>
<dbReference type="GO" id="GO:0051060">
    <property type="term" value="F:pullulanase activity"/>
    <property type="evidence" value="ECO:0007669"/>
    <property type="project" value="UniProtKB-EC"/>
</dbReference>
<proteinExistence type="inferred from homology"/>
<evidence type="ECO:0000256" key="5">
    <source>
        <dbReference type="SAM" id="MobiDB-lite"/>
    </source>
</evidence>
<feature type="region of interest" description="Disordered" evidence="5">
    <location>
        <begin position="32"/>
        <end position="57"/>
    </location>
</feature>
<dbReference type="PANTHER" id="PTHR43002">
    <property type="entry name" value="GLYCOGEN DEBRANCHING ENZYME"/>
    <property type="match status" value="1"/>
</dbReference>
<feature type="chain" id="PRO_5014841425" evidence="6">
    <location>
        <begin position="29"/>
        <end position="1346"/>
    </location>
</feature>
<dbReference type="Pfam" id="PF11852">
    <property type="entry name" value="Pullul_strch_C"/>
    <property type="match status" value="1"/>
</dbReference>
<dbReference type="Pfam" id="PF17967">
    <property type="entry name" value="Pullulanase_N2"/>
    <property type="match status" value="1"/>
</dbReference>
<dbReference type="InterPro" id="IPR040671">
    <property type="entry name" value="Pullulanase_N2"/>
</dbReference>
<gene>
    <name evidence="12" type="primary">pulA</name>
    <name evidence="12" type="ORF">VTAP4600_A0716</name>
</gene>
<name>A0A2N8Z9V1_9VIBR</name>
<feature type="domain" description="Alpha-1,6-glucosidases pullulanase-type C-terminal" evidence="9">
    <location>
        <begin position="1075"/>
        <end position="1236"/>
    </location>
</feature>
<evidence type="ECO:0000256" key="4">
    <source>
        <dbReference type="ARBA" id="ARBA00023295"/>
    </source>
</evidence>
<comment type="similarity">
    <text evidence="1">Belongs to the glycosyl hydrolase 13 family.</text>
</comment>
<dbReference type="CDD" id="cd11341">
    <property type="entry name" value="AmyAc_Pullulanase_LD-like"/>
    <property type="match status" value="1"/>
</dbReference>
<sequence>MKKNKFTLRKSKLSVALLSILAASALTACNDSNDDTTVVKPSNDKVDTPQAGIDLSPQVNLPASTPAPSNKQIAVSYLVSPANGAVQAMAASTSSEDYSKWTLKCGDGEPISPSHSDSFGPSWLISSTTVGQCKFIDASGTEKAEEVTLAATDAGKQIGLVDGKPVTATGERSTLLLEGYGLDQTNTDVKLPVVKAPGDLAKPGKGQVALQLYDPMGDYAPYDKMNLHIWNDTASECTAMDSSYANDGWDDASVVPNEVDEFGPVWYVPVTDTDKGCFKVIFRNATKDKLIGSDLTVNIATLGDTKTATYMPGRTQSYASRDKAFEIAGPSAEFSIDTVGAILIDAKTLVWKGGDKSDVQIKFNHDGKYSVNDGVISGSAIKLTSTTLTDEQKAKFPHLAGYPAFEIPALNANVSLNKLLKGSMVAISSSAVDGAQQLRSATAIQYAGALDDLFAEEAKALEYGAVYGDNGVTFRLWAPTASDVDLVIYGQDKQEITRIQMIEDAKTGSWSLTQELDSVDKKYYRYAMKVFQPREQKGYGYEVTDPYSVSLSTNSIFSQAINLSSDELKPSGWDALQSPHSQKDSDLSDMVIYESHVRDFSSLDNSTQNKGKYLAFTESGTTPTEHLKQLSEAGMTHLHLLPVFDIATINEDPSKVADINEPFSKLCTVNPATKSSDFAKYCDSGSTIAEVFEEIKASDSKETPKVQDLNELVRGVDSYNWGYDPLHYTVPEGSYASNAEGSSRILEFRQMVQSVKQDIKMNVVMDVVYNHTNDAGLGEKSVLDKIVPLYYQRLVPDTGAVTNSTCCSNTAPEHEMFAKMIDDSIKTWTKEYKIDAFRWDLMGHHPLAQMKGTLEAAKTVNPEVYFYGEGWNFGEVQDDKRFVQATQKHLGGTGIGSFSDRLRDAVRGGSPFDGGEGLRKTQGFATGAYVLPNELAKADADELKRALHQIDLTRLGMAGNLKSFEFIDKDGKTQKGSTLDYNGQKAGYAEQPWEVQNYVSKHDNQTFWDINMYKVAKDVSPEVRVKMQSIGMATVLLGQAMPFNHMGGELLRSKSMQRDSYDYGDWYNKVDFTLNDNNWNKGLPAKEKDADNYDVITDVLVANAQASATNIETAFAQYKELLTLRKSSPLMTLPTGKEIISRVDFKNTGATQTPGLIVMTIDNGSTQATDLDASLDAIVVMINATPSEQSFSKFSAVLEGFELSSAHRSSSSIAEGASFTNGTFVVPAWGSAVFVQPRNGNRGEGIAVSKKDEVPPFGYETKVYVAGSLNEWKVDGTLASFTGNGRYSVDVTVGANTEYKFTLGDWDKANWGCGSENCKIAVAGKYRLTLDASVEGSPKVLDAVKM</sequence>
<dbReference type="Gene3D" id="2.60.40.1110">
    <property type="match status" value="1"/>
</dbReference>
<dbReference type="InterPro" id="IPR013780">
    <property type="entry name" value="Glyco_hydro_b"/>
</dbReference>
<dbReference type="Pfam" id="PF03714">
    <property type="entry name" value="PUD"/>
    <property type="match status" value="1"/>
</dbReference>
<dbReference type="CDD" id="cd10315">
    <property type="entry name" value="CBM41_pullulanase"/>
    <property type="match status" value="1"/>
</dbReference>
<evidence type="ECO:0000259" key="8">
    <source>
        <dbReference type="Pfam" id="PF03714"/>
    </source>
</evidence>
<dbReference type="SUPFAM" id="SSF81296">
    <property type="entry name" value="E set domains"/>
    <property type="match status" value="2"/>
</dbReference>